<dbReference type="EMBL" id="FNNQ01000006">
    <property type="protein sequence ID" value="SDW76055.1"/>
    <property type="molecule type" value="Genomic_DNA"/>
</dbReference>
<feature type="transmembrane region" description="Helical" evidence="1">
    <location>
        <begin position="38"/>
        <end position="59"/>
    </location>
</feature>
<dbReference type="STRING" id="1048340.SAMN05444487_10629"/>
<gene>
    <name evidence="2" type="ORF">SAMN05444487_10629</name>
</gene>
<feature type="transmembrane region" description="Helical" evidence="1">
    <location>
        <begin position="12"/>
        <end position="32"/>
    </location>
</feature>
<evidence type="ECO:0000313" key="3">
    <source>
        <dbReference type="Proteomes" id="UP000198534"/>
    </source>
</evidence>
<dbReference type="OrthoDB" id="9961910at2"/>
<dbReference type="AlphaFoldDB" id="A0A1H2W6A6"/>
<keyword evidence="1" id="KW-1133">Transmembrane helix</keyword>
<organism evidence="2 3">
    <name type="scientific">Marininema mesophilum</name>
    <dbReference type="NCBI Taxonomy" id="1048340"/>
    <lineage>
        <taxon>Bacteria</taxon>
        <taxon>Bacillati</taxon>
        <taxon>Bacillota</taxon>
        <taxon>Bacilli</taxon>
        <taxon>Bacillales</taxon>
        <taxon>Thermoactinomycetaceae</taxon>
        <taxon>Marininema</taxon>
    </lineage>
</organism>
<evidence type="ECO:0000313" key="2">
    <source>
        <dbReference type="EMBL" id="SDW76055.1"/>
    </source>
</evidence>
<name>A0A1H2W6A6_9BACL</name>
<sequence length="68" mass="7942">MEVDECVRRLMWLGSLSGGAAVLCLWLSSVSSGTAQDWLYRCSLFFFFLLLSITCWVVLERYLEERER</sequence>
<proteinExistence type="predicted"/>
<reference evidence="2 3" key="1">
    <citation type="submission" date="2016-10" db="EMBL/GenBank/DDBJ databases">
        <authorList>
            <person name="de Groot N.N."/>
        </authorList>
    </citation>
    <scope>NUCLEOTIDE SEQUENCE [LARGE SCALE GENOMIC DNA]</scope>
    <source>
        <strain evidence="2 3">DSM 45610</strain>
    </source>
</reference>
<keyword evidence="1" id="KW-0472">Membrane</keyword>
<keyword evidence="1" id="KW-0812">Transmembrane</keyword>
<evidence type="ECO:0000256" key="1">
    <source>
        <dbReference type="SAM" id="Phobius"/>
    </source>
</evidence>
<dbReference type="RefSeq" id="WP_143035014.1">
    <property type="nucleotide sequence ID" value="NZ_FNNQ01000006.1"/>
</dbReference>
<accession>A0A1H2W6A6</accession>
<dbReference type="Proteomes" id="UP000198534">
    <property type="component" value="Unassembled WGS sequence"/>
</dbReference>
<keyword evidence="3" id="KW-1185">Reference proteome</keyword>
<protein>
    <submittedName>
        <fullName evidence="2">Uncharacterized protein</fullName>
    </submittedName>
</protein>